<protein>
    <submittedName>
        <fullName evidence="2">Uncharacterized protein</fullName>
    </submittedName>
</protein>
<evidence type="ECO:0000256" key="1">
    <source>
        <dbReference type="SAM" id="MobiDB-lite"/>
    </source>
</evidence>
<dbReference type="Gene3D" id="3.40.50.450">
    <property type="match status" value="1"/>
</dbReference>
<feature type="region of interest" description="Disordered" evidence="1">
    <location>
        <begin position="1"/>
        <end position="43"/>
    </location>
</feature>
<dbReference type="InterPro" id="IPR039470">
    <property type="entry name" value="Nuc_deoxyri_tr2"/>
</dbReference>
<sequence length="170" mass="18823">MSAQAQVIMAPSRPPRPPPPAAEGTARPSIFLAGTTSPTEEPDWREKLTSDLAHLPITIFNPRRADWGASWREDMSDSRFREQVEWELEMQDRADVVVVFLHGVSAAPISLLELGLCVRSGRAVVCALDSYSKRGNVEAVCRRYGAVFVSSMQELRDAVMARLGAGEERR</sequence>
<dbReference type="Pfam" id="PF15891">
    <property type="entry name" value="Nuc_deoxyri_tr2"/>
    <property type="match status" value="1"/>
</dbReference>
<evidence type="ECO:0000313" key="3">
    <source>
        <dbReference type="Proteomes" id="UP000053831"/>
    </source>
</evidence>
<name>A0A0M9VWZ1_ESCWE</name>
<comment type="caution">
    <text evidence="2">The sequence shown here is derived from an EMBL/GenBank/DDBJ whole genome shotgun (WGS) entry which is preliminary data.</text>
</comment>
<dbReference type="OrthoDB" id="2893324at2759"/>
<accession>A0A0M9VWZ1</accession>
<feature type="compositionally biased region" description="Pro residues" evidence="1">
    <location>
        <begin position="12"/>
        <end position="21"/>
    </location>
</feature>
<gene>
    <name evidence="2" type="ORF">ESCO_001972</name>
</gene>
<organism evidence="2 3">
    <name type="scientific">Escovopsis weberi</name>
    <dbReference type="NCBI Taxonomy" id="150374"/>
    <lineage>
        <taxon>Eukaryota</taxon>
        <taxon>Fungi</taxon>
        <taxon>Dikarya</taxon>
        <taxon>Ascomycota</taxon>
        <taxon>Pezizomycotina</taxon>
        <taxon>Sordariomycetes</taxon>
        <taxon>Hypocreomycetidae</taxon>
        <taxon>Hypocreales</taxon>
        <taxon>Hypocreaceae</taxon>
        <taxon>Escovopsis</taxon>
    </lineage>
</organism>
<dbReference type="Proteomes" id="UP000053831">
    <property type="component" value="Unassembled WGS sequence"/>
</dbReference>
<keyword evidence="3" id="KW-1185">Reference proteome</keyword>
<reference evidence="2 3" key="1">
    <citation type="submission" date="2015-07" db="EMBL/GenBank/DDBJ databases">
        <title>The genome of the fungus Escovopsis weberi, a specialized disease agent of ant agriculture.</title>
        <authorList>
            <person name="de Man T.J."/>
            <person name="Stajich J.E."/>
            <person name="Kubicek C.P."/>
            <person name="Chenthamara K."/>
            <person name="Atanasova L."/>
            <person name="Druzhinina I.S."/>
            <person name="Birnbaum S."/>
            <person name="Barribeau S.M."/>
            <person name="Teiling C."/>
            <person name="Suen G."/>
            <person name="Currie C."/>
            <person name="Gerardo N.M."/>
        </authorList>
    </citation>
    <scope>NUCLEOTIDE SEQUENCE [LARGE SCALE GENOMIC DNA]</scope>
</reference>
<dbReference type="EMBL" id="LGSR01000006">
    <property type="protein sequence ID" value="KOS22569.1"/>
    <property type="molecule type" value="Genomic_DNA"/>
</dbReference>
<dbReference type="AlphaFoldDB" id="A0A0M9VWZ1"/>
<evidence type="ECO:0000313" key="2">
    <source>
        <dbReference type="EMBL" id="KOS22569.1"/>
    </source>
</evidence>
<proteinExistence type="predicted"/>